<organism evidence="2 3">
    <name type="scientific">Hypsizygus marmoreus</name>
    <name type="common">White beech mushroom</name>
    <name type="synonym">Agaricus marmoreus</name>
    <dbReference type="NCBI Taxonomy" id="39966"/>
    <lineage>
        <taxon>Eukaryota</taxon>
        <taxon>Fungi</taxon>
        <taxon>Dikarya</taxon>
        <taxon>Basidiomycota</taxon>
        <taxon>Agaricomycotina</taxon>
        <taxon>Agaricomycetes</taxon>
        <taxon>Agaricomycetidae</taxon>
        <taxon>Agaricales</taxon>
        <taxon>Tricholomatineae</taxon>
        <taxon>Lyophyllaceae</taxon>
        <taxon>Hypsizygus</taxon>
    </lineage>
</organism>
<dbReference type="OrthoDB" id="2432613at2759"/>
<feature type="compositionally biased region" description="Polar residues" evidence="1">
    <location>
        <begin position="241"/>
        <end position="251"/>
    </location>
</feature>
<dbReference type="PANTHER" id="PTHR40633:SF1">
    <property type="entry name" value="GPI ANCHORED SERINE-THREONINE RICH PROTEIN (AFU_ORTHOLOGUE AFUA_1G03630)"/>
    <property type="match status" value="1"/>
</dbReference>
<feature type="compositionally biased region" description="Low complexity" evidence="1">
    <location>
        <begin position="254"/>
        <end position="268"/>
    </location>
</feature>
<dbReference type="EMBL" id="LUEZ02000101">
    <property type="protein sequence ID" value="RDB18480.1"/>
    <property type="molecule type" value="Genomic_DNA"/>
</dbReference>
<reference evidence="2" key="1">
    <citation type="submission" date="2018-04" db="EMBL/GenBank/DDBJ databases">
        <title>Whole genome sequencing of Hypsizygus marmoreus.</title>
        <authorList>
            <person name="Choi I.-G."/>
            <person name="Min B."/>
            <person name="Kim J.-G."/>
            <person name="Kim S."/>
            <person name="Oh Y.-L."/>
            <person name="Kong W.-S."/>
            <person name="Park H."/>
            <person name="Jeong J."/>
            <person name="Song E.-S."/>
        </authorList>
    </citation>
    <scope>NUCLEOTIDE SEQUENCE [LARGE SCALE GENOMIC DNA]</scope>
    <source>
        <strain evidence="2">51987-8</strain>
    </source>
</reference>
<keyword evidence="3" id="KW-1185">Reference proteome</keyword>
<feature type="compositionally biased region" description="Low complexity" evidence="1">
    <location>
        <begin position="194"/>
        <end position="232"/>
    </location>
</feature>
<evidence type="ECO:0000313" key="3">
    <source>
        <dbReference type="Proteomes" id="UP000076154"/>
    </source>
</evidence>
<evidence type="ECO:0000256" key="1">
    <source>
        <dbReference type="SAM" id="MobiDB-lite"/>
    </source>
</evidence>
<dbReference type="PANTHER" id="PTHR40633">
    <property type="entry name" value="MATRIX PROTEIN, PUTATIVE (AFU_ORTHOLOGUE AFUA_8G05410)-RELATED"/>
    <property type="match status" value="1"/>
</dbReference>
<proteinExistence type="predicted"/>
<name>A0A369JB87_HYPMA</name>
<accession>A0A369JB87</accession>
<gene>
    <name evidence="2" type="ORF">Hypma_000311</name>
</gene>
<feature type="region of interest" description="Disordered" evidence="1">
    <location>
        <begin position="183"/>
        <end position="268"/>
    </location>
</feature>
<dbReference type="InterPro" id="IPR052982">
    <property type="entry name" value="SRP1/TIP1-like"/>
</dbReference>
<protein>
    <submittedName>
        <fullName evidence="2">Uncharacterized protein</fullName>
    </submittedName>
</protein>
<dbReference type="AlphaFoldDB" id="A0A369JB87"/>
<dbReference type="STRING" id="39966.A0A369JB87"/>
<dbReference type="Proteomes" id="UP000076154">
    <property type="component" value="Unassembled WGS sequence"/>
</dbReference>
<comment type="caution">
    <text evidence="2">The sequence shown here is derived from an EMBL/GenBank/DDBJ whole genome shotgun (WGS) entry which is preliminary data.</text>
</comment>
<dbReference type="InParanoid" id="A0A369JB87"/>
<sequence length="300" mass="30756">MIHENLAHIKKHWNSYPSEYYQSIYYIVQTGNTMLVPLTLTALLASTAFVAYADVTPSVPGPGIVYKTGETCHIEWDGDKESTTAWKDMAIEVMTGDNFQMIHLTTVATGLDGTVDGSFDHPCPGVIPNSAIYFYQFTAPGSPNKQWATRFTIASLTGETTPPANPTQPGTNAPIPWGVGALADPSTAVPPPASAGGASAPSGGANSTLTTPSGVTGTTVTPTGLPGVSTTGTGTGLGTSKIPTDTTSGTAKPTGVTTNGVANGTTNNQTKDNAAVSVDAHVWSVTRMLGAAAMAVAVLL</sequence>
<evidence type="ECO:0000313" key="2">
    <source>
        <dbReference type="EMBL" id="RDB18480.1"/>
    </source>
</evidence>